<organism evidence="2 3">
    <name type="scientific">[Ruminococcus] torques</name>
    <dbReference type="NCBI Taxonomy" id="33039"/>
    <lineage>
        <taxon>Bacteria</taxon>
        <taxon>Bacillati</taxon>
        <taxon>Bacillota</taxon>
        <taxon>Clostridia</taxon>
        <taxon>Lachnospirales</taxon>
        <taxon>Lachnospiraceae</taxon>
        <taxon>Mediterraneibacter</taxon>
    </lineage>
</organism>
<dbReference type="Gene3D" id="3.40.50.880">
    <property type="match status" value="1"/>
</dbReference>
<dbReference type="NCBIfam" id="TIGR01383">
    <property type="entry name" value="not_thiJ"/>
    <property type="match status" value="1"/>
</dbReference>
<dbReference type="CDD" id="cd03135">
    <property type="entry name" value="GATase1_DJ-1"/>
    <property type="match status" value="1"/>
</dbReference>
<dbReference type="SUPFAM" id="SSF52317">
    <property type="entry name" value="Class I glutamine amidotransferase-like"/>
    <property type="match status" value="1"/>
</dbReference>
<protein>
    <submittedName>
        <fullName evidence="2">Chaperone protein YajL</fullName>
    </submittedName>
</protein>
<sequence>MKKVVVFLADGFEEVEGLTVVDLLRRAGAVVETVSVMEKLQIDGAHGIQVEADELFEKAFFDDAELLVLPGGMPGTLHLKEHKGLADLLCKFNEKGKRIAAICAAPTVFGALGLLKEKAACCYPGMEEQLNCKEAKFCSFVTDGNITTSRGVGTAIPFALELIRQLFGNEKASEIAESIVYKE</sequence>
<dbReference type="AlphaFoldDB" id="A0A174ZKQ8"/>
<dbReference type="Pfam" id="PF01965">
    <property type="entry name" value="DJ-1_PfpI"/>
    <property type="match status" value="1"/>
</dbReference>
<evidence type="ECO:0000259" key="1">
    <source>
        <dbReference type="Pfam" id="PF01965"/>
    </source>
</evidence>
<accession>A0A174ZKQ8</accession>
<dbReference type="InterPro" id="IPR002818">
    <property type="entry name" value="DJ-1/PfpI"/>
</dbReference>
<reference evidence="2 3" key="1">
    <citation type="submission" date="2015-09" db="EMBL/GenBank/DDBJ databases">
        <authorList>
            <consortium name="Pathogen Informatics"/>
        </authorList>
    </citation>
    <scope>NUCLEOTIDE SEQUENCE [LARGE SCALE GENOMIC DNA]</scope>
    <source>
        <strain evidence="2 3">2789STDY5834889</strain>
    </source>
</reference>
<dbReference type="InterPro" id="IPR050325">
    <property type="entry name" value="Prot/Nucl_acid_deglycase"/>
</dbReference>
<dbReference type="InterPro" id="IPR006287">
    <property type="entry name" value="DJ-1"/>
</dbReference>
<dbReference type="OrthoDB" id="9800516at2"/>
<dbReference type="GO" id="GO:0005737">
    <property type="term" value="C:cytoplasm"/>
    <property type="evidence" value="ECO:0007669"/>
    <property type="project" value="TreeGrafter"/>
</dbReference>
<dbReference type="PANTHER" id="PTHR48094">
    <property type="entry name" value="PROTEIN/NUCLEIC ACID DEGLYCASE DJ-1-RELATED"/>
    <property type="match status" value="1"/>
</dbReference>
<proteinExistence type="predicted"/>
<feature type="domain" description="DJ-1/PfpI" evidence="1">
    <location>
        <begin position="2"/>
        <end position="165"/>
    </location>
</feature>
<dbReference type="Proteomes" id="UP000078383">
    <property type="component" value="Unassembled WGS sequence"/>
</dbReference>
<dbReference type="InterPro" id="IPR029062">
    <property type="entry name" value="Class_I_gatase-like"/>
</dbReference>
<evidence type="ECO:0000313" key="3">
    <source>
        <dbReference type="Proteomes" id="UP000078383"/>
    </source>
</evidence>
<name>A0A174ZKQ8_9FIRM</name>
<dbReference type="RefSeq" id="WP_055172050.1">
    <property type="nucleotide sequence ID" value="NZ_CZBX01000005.1"/>
</dbReference>
<evidence type="ECO:0000313" key="2">
    <source>
        <dbReference type="EMBL" id="CUQ86367.1"/>
    </source>
</evidence>
<dbReference type="PANTHER" id="PTHR48094:SF12">
    <property type="entry name" value="PARKINSON DISEASE PROTEIN 7 HOMOLOG"/>
    <property type="match status" value="1"/>
</dbReference>
<dbReference type="EMBL" id="CZBX01000005">
    <property type="protein sequence ID" value="CUQ86367.1"/>
    <property type="molecule type" value="Genomic_DNA"/>
</dbReference>
<gene>
    <name evidence="2" type="primary">yajL</name>
    <name evidence="2" type="ORF">ERS852502_01333</name>
</gene>